<proteinExistence type="predicted"/>
<dbReference type="RefSeq" id="XP_056081594.1">
    <property type="nucleotide sequence ID" value="XM_056221844.1"/>
</dbReference>
<keyword evidence="4" id="KW-0547">Nucleotide-binding</keyword>
<evidence type="ECO:0000259" key="13">
    <source>
        <dbReference type="PROSITE" id="PS51192"/>
    </source>
</evidence>
<reference evidence="15" key="1">
    <citation type="submission" date="2022-10" db="EMBL/GenBank/DDBJ databases">
        <authorList>
            <person name="Byrne P K."/>
        </authorList>
    </citation>
    <scope>NUCLEOTIDE SEQUENCE</scope>
    <source>
        <strain evidence="15">IFO1815</strain>
    </source>
</reference>
<dbReference type="Pfam" id="PF04408">
    <property type="entry name" value="WHD_HA2"/>
    <property type="match status" value="1"/>
</dbReference>
<dbReference type="InterPro" id="IPR049621">
    <property type="entry name" value="S1_DHX8_helicase"/>
</dbReference>
<dbReference type="PROSITE" id="PS00690">
    <property type="entry name" value="DEAH_ATP_HELICASE"/>
    <property type="match status" value="1"/>
</dbReference>
<feature type="domain" description="Helicase C-terminal" evidence="14">
    <location>
        <begin position="715"/>
        <end position="891"/>
    </location>
</feature>
<dbReference type="FunFam" id="3.40.50.300:FF:000191">
    <property type="entry name" value="Pre-mRNA-splicing factor ATP-dependent RNA helicase"/>
    <property type="match status" value="1"/>
</dbReference>
<dbReference type="SUPFAM" id="SSF50249">
    <property type="entry name" value="Nucleic acid-binding proteins"/>
    <property type="match status" value="1"/>
</dbReference>
<feature type="region of interest" description="Disordered" evidence="11">
    <location>
        <begin position="432"/>
        <end position="481"/>
    </location>
</feature>
<dbReference type="PROSITE" id="PS51194">
    <property type="entry name" value="HELICASE_CTER"/>
    <property type="match status" value="1"/>
</dbReference>
<dbReference type="GeneID" id="80917690"/>
<evidence type="ECO:0000259" key="14">
    <source>
        <dbReference type="PROSITE" id="PS51194"/>
    </source>
</evidence>
<organism evidence="15 16">
    <name type="scientific">Saccharomyces mikatae IFO 1815</name>
    <dbReference type="NCBI Taxonomy" id="226126"/>
    <lineage>
        <taxon>Eukaryota</taxon>
        <taxon>Fungi</taxon>
        <taxon>Dikarya</taxon>
        <taxon>Ascomycota</taxon>
        <taxon>Saccharomycotina</taxon>
        <taxon>Saccharomycetes</taxon>
        <taxon>Saccharomycetales</taxon>
        <taxon>Saccharomycetaceae</taxon>
        <taxon>Saccharomyces</taxon>
    </lineage>
</organism>
<dbReference type="GO" id="GO:0003724">
    <property type="term" value="F:RNA helicase activity"/>
    <property type="evidence" value="ECO:0007669"/>
    <property type="project" value="UniProtKB-EC"/>
</dbReference>
<keyword evidence="9" id="KW-0539">Nucleus</keyword>
<dbReference type="SMART" id="SM00316">
    <property type="entry name" value="S1"/>
    <property type="match status" value="1"/>
</dbReference>
<dbReference type="InterPro" id="IPR002464">
    <property type="entry name" value="DNA/RNA_helicase_DEAH_CS"/>
</dbReference>
<dbReference type="InterPro" id="IPR001650">
    <property type="entry name" value="Helicase_C-like"/>
</dbReference>
<dbReference type="FunFam" id="2.40.50.140:FF:000061">
    <property type="entry name" value="ATP-dependent RNA helicase DHX8"/>
    <property type="match status" value="1"/>
</dbReference>
<dbReference type="GO" id="GO:0065003">
    <property type="term" value="P:protein-containing complex assembly"/>
    <property type="evidence" value="ECO:0007669"/>
    <property type="project" value="UniProtKB-ARBA"/>
</dbReference>
<dbReference type="PROSITE" id="PS51192">
    <property type="entry name" value="HELICASE_ATP_BIND_1"/>
    <property type="match status" value="1"/>
</dbReference>
<dbReference type="EMBL" id="OX365761">
    <property type="protein sequence ID" value="CAI4038479.1"/>
    <property type="molecule type" value="Genomic_DNA"/>
</dbReference>
<evidence type="ECO:0000256" key="11">
    <source>
        <dbReference type="SAM" id="MobiDB-lite"/>
    </source>
</evidence>
<feature type="domain" description="Helicase ATP-binding" evidence="13">
    <location>
        <begin position="530"/>
        <end position="693"/>
    </location>
</feature>
<dbReference type="Gene3D" id="2.40.50.140">
    <property type="entry name" value="Nucleic acid-binding proteins"/>
    <property type="match status" value="1"/>
</dbReference>
<evidence type="ECO:0000256" key="5">
    <source>
        <dbReference type="ARBA" id="ARBA00022801"/>
    </source>
</evidence>
<evidence type="ECO:0000256" key="1">
    <source>
        <dbReference type="ARBA" id="ARBA00004123"/>
    </source>
</evidence>
<keyword evidence="7" id="KW-0067">ATP-binding</keyword>
<dbReference type="GO" id="GO:0005524">
    <property type="term" value="F:ATP binding"/>
    <property type="evidence" value="ECO:0007669"/>
    <property type="project" value="UniProtKB-KW"/>
</dbReference>
<evidence type="ECO:0000256" key="7">
    <source>
        <dbReference type="ARBA" id="ARBA00022840"/>
    </source>
</evidence>
<name>A0AA35NG69_SACMI</name>
<dbReference type="InterPro" id="IPR003029">
    <property type="entry name" value="S1_domain"/>
</dbReference>
<evidence type="ECO:0000313" key="15">
    <source>
        <dbReference type="EMBL" id="CAI4038479.1"/>
    </source>
</evidence>
<dbReference type="GO" id="GO:0022613">
    <property type="term" value="P:ribonucleoprotein complex biogenesis"/>
    <property type="evidence" value="ECO:0007669"/>
    <property type="project" value="UniProtKB-ARBA"/>
</dbReference>
<dbReference type="InterPro" id="IPR048333">
    <property type="entry name" value="HA2_WH"/>
</dbReference>
<dbReference type="InterPro" id="IPR011709">
    <property type="entry name" value="DEAD-box_helicase_OB_fold"/>
</dbReference>
<dbReference type="CDD" id="cd18791">
    <property type="entry name" value="SF2_C_RHA"/>
    <property type="match status" value="1"/>
</dbReference>
<dbReference type="Proteomes" id="UP001161438">
    <property type="component" value="Chromosome 5"/>
</dbReference>
<dbReference type="GO" id="GO:0016787">
    <property type="term" value="F:hydrolase activity"/>
    <property type="evidence" value="ECO:0007669"/>
    <property type="project" value="UniProtKB-KW"/>
</dbReference>
<dbReference type="GO" id="GO:0003723">
    <property type="term" value="F:RNA binding"/>
    <property type="evidence" value="ECO:0007669"/>
    <property type="project" value="TreeGrafter"/>
</dbReference>
<keyword evidence="5" id="KW-0378">Hydrolase</keyword>
<dbReference type="Pfam" id="PF00270">
    <property type="entry name" value="DEAD"/>
    <property type="match status" value="1"/>
</dbReference>
<dbReference type="PANTHER" id="PTHR18934:SF85">
    <property type="entry name" value="ATP-DEPENDENT RNA HELICASE DHX8"/>
    <property type="match status" value="1"/>
</dbReference>
<feature type="domain" description="S1 motif" evidence="12">
    <location>
        <begin position="216"/>
        <end position="288"/>
    </location>
</feature>
<evidence type="ECO:0000256" key="8">
    <source>
        <dbReference type="ARBA" id="ARBA00023187"/>
    </source>
</evidence>
<protein>
    <recommendedName>
        <fullName evidence="2">RNA helicase</fullName>
        <ecNumber evidence="2">3.6.4.13</ecNumber>
    </recommendedName>
</protein>
<keyword evidence="6" id="KW-0347">Helicase</keyword>
<evidence type="ECO:0000256" key="6">
    <source>
        <dbReference type="ARBA" id="ARBA00022806"/>
    </source>
</evidence>
<accession>A0AA35NG69</accession>
<evidence type="ECO:0000256" key="10">
    <source>
        <dbReference type="ARBA" id="ARBA00047984"/>
    </source>
</evidence>
<dbReference type="GO" id="GO:0071013">
    <property type="term" value="C:catalytic step 2 spliceosome"/>
    <property type="evidence" value="ECO:0007669"/>
    <property type="project" value="TreeGrafter"/>
</dbReference>
<comment type="subcellular location">
    <subcellularLocation>
        <location evidence="1">Nucleus</location>
    </subcellularLocation>
</comment>
<feature type="compositionally biased region" description="Basic and acidic residues" evidence="11">
    <location>
        <begin position="444"/>
        <end position="481"/>
    </location>
</feature>
<dbReference type="Gene3D" id="3.40.50.300">
    <property type="entry name" value="P-loop containing nucleotide triphosphate hydrolases"/>
    <property type="match status" value="2"/>
</dbReference>
<evidence type="ECO:0000256" key="9">
    <source>
        <dbReference type="ARBA" id="ARBA00023242"/>
    </source>
</evidence>
<dbReference type="SMART" id="SM00847">
    <property type="entry name" value="HA2"/>
    <property type="match status" value="1"/>
</dbReference>
<dbReference type="InterPro" id="IPR012340">
    <property type="entry name" value="NA-bd_OB-fold"/>
</dbReference>
<dbReference type="Pfam" id="PF07717">
    <property type="entry name" value="OB_NTP_bind"/>
    <property type="match status" value="1"/>
</dbReference>
<keyword evidence="8" id="KW-0508">mRNA splicing</keyword>
<comment type="catalytic activity">
    <reaction evidence="10">
        <text>ATP + H2O = ADP + phosphate + H(+)</text>
        <dbReference type="Rhea" id="RHEA:13065"/>
        <dbReference type="ChEBI" id="CHEBI:15377"/>
        <dbReference type="ChEBI" id="CHEBI:15378"/>
        <dbReference type="ChEBI" id="CHEBI:30616"/>
        <dbReference type="ChEBI" id="CHEBI:43474"/>
        <dbReference type="ChEBI" id="CHEBI:456216"/>
        <dbReference type="EC" id="3.6.4.13"/>
    </reaction>
</comment>
<dbReference type="Pfam" id="PF00575">
    <property type="entry name" value="S1"/>
    <property type="match status" value="1"/>
</dbReference>
<dbReference type="SMART" id="SM00487">
    <property type="entry name" value="DEXDc"/>
    <property type="match status" value="1"/>
</dbReference>
<dbReference type="EC" id="3.6.4.13" evidence="2"/>
<evidence type="ECO:0000256" key="3">
    <source>
        <dbReference type="ARBA" id="ARBA00022664"/>
    </source>
</evidence>
<dbReference type="InterPro" id="IPR027417">
    <property type="entry name" value="P-loop_NTPase"/>
</dbReference>
<dbReference type="SUPFAM" id="SSF52540">
    <property type="entry name" value="P-loop containing nucleoside triphosphate hydrolases"/>
    <property type="match status" value="1"/>
</dbReference>
<evidence type="ECO:0000313" key="16">
    <source>
        <dbReference type="Proteomes" id="UP001161438"/>
    </source>
</evidence>
<evidence type="ECO:0000259" key="12">
    <source>
        <dbReference type="PROSITE" id="PS50126"/>
    </source>
</evidence>
<dbReference type="AlphaFoldDB" id="A0AA35NG69"/>
<gene>
    <name evidence="15" type="primary">SMKI05G0890</name>
    <name evidence="15" type="ORF">SMKI_05G0890</name>
</gene>
<dbReference type="InterPro" id="IPR014001">
    <property type="entry name" value="Helicase_ATP-bd"/>
</dbReference>
<dbReference type="InterPro" id="IPR007502">
    <property type="entry name" value="Helicase-assoc_dom"/>
</dbReference>
<dbReference type="Pfam" id="PF21010">
    <property type="entry name" value="HA2_C"/>
    <property type="match status" value="1"/>
</dbReference>
<dbReference type="CDD" id="cd05684">
    <property type="entry name" value="S1_DHX8_helicase"/>
    <property type="match status" value="1"/>
</dbReference>
<evidence type="ECO:0000256" key="4">
    <source>
        <dbReference type="ARBA" id="ARBA00022741"/>
    </source>
</evidence>
<dbReference type="GO" id="GO:0000390">
    <property type="term" value="P:spliceosomal complex disassembly"/>
    <property type="evidence" value="ECO:0007669"/>
    <property type="project" value="TreeGrafter"/>
</dbReference>
<keyword evidence="16" id="KW-1185">Reference proteome</keyword>
<dbReference type="InterPro" id="IPR011545">
    <property type="entry name" value="DEAD/DEAH_box_helicase_dom"/>
</dbReference>
<dbReference type="FunFam" id="3.40.50.300:FF:000007">
    <property type="entry name" value="Pre-mRNA-splicing factor ATP-dependent RNA helicase"/>
    <property type="match status" value="1"/>
</dbReference>
<evidence type="ECO:0000256" key="2">
    <source>
        <dbReference type="ARBA" id="ARBA00012552"/>
    </source>
</evidence>
<dbReference type="Pfam" id="PF00271">
    <property type="entry name" value="Helicase_C"/>
    <property type="match status" value="1"/>
</dbReference>
<dbReference type="SMART" id="SM00490">
    <property type="entry name" value="HELICc"/>
    <property type="match status" value="1"/>
</dbReference>
<dbReference type="GO" id="GO:0005684">
    <property type="term" value="C:U2-type spliceosomal complex"/>
    <property type="evidence" value="ECO:0007669"/>
    <property type="project" value="UniProtKB-ARBA"/>
</dbReference>
<keyword evidence="3" id="KW-0507">mRNA processing</keyword>
<dbReference type="Gene3D" id="1.20.120.1080">
    <property type="match status" value="1"/>
</dbReference>
<dbReference type="PROSITE" id="PS50126">
    <property type="entry name" value="S1"/>
    <property type="match status" value="1"/>
</dbReference>
<dbReference type="PANTHER" id="PTHR18934">
    <property type="entry name" value="ATP-DEPENDENT RNA HELICASE"/>
    <property type="match status" value="1"/>
</dbReference>
<dbReference type="FunFam" id="1.20.120.1080:FF:000001">
    <property type="entry name" value="Pre-mRNA-splicing factor ATP-dependent RNA helicase"/>
    <property type="match status" value="1"/>
</dbReference>
<sequence length="1182" mass="134730">MVPMRWLIIHSYADTLRVNVAPDRRQILFNKGKSKITKMSDISKVIAAVTGSDDPVIIEFVLNIMNKSESAQEFIRNIQNLDVGISNEDSSKLYYAFSEEHKKEKIQSAGIDPQMSQKVHQVLKDEVDLDDPVVTEFVLNILNESKSIAEFREKLNFMQSGLGNETIFKIYQIVSPPVMKEEAPAFQSTKIQENVETKIEKEAQRLESLDPSPILHKVYQGRVRNITTFGCFVQIFGTEIKNCDGLVHISEMSEQRISDTNDVVKQGQQVFVEVIKIQKNGKISLSMKNIDQQSGEIEKSNGATFQERGRSNDAQSKRLIKNKIKRRALTSPERWEIRQLIASGAASIDDYPELKDEIPVNTSYLTATREVNSTIKNKAEKEQKPKEEPEDDMDEIDVELNTDDGPEFLRDEQVKGARKYEMPKITKVPRGFMNRSAMNGSNAVRDHREEKLRKKREIEQKIRKKQSFDDPTKNRNDSKDEIQTLRKQLVVTEWERNRMNEPISYGKRTSMPISAQRQTLPVYAMRSELMQAVRENQFLVIVGETGSGKTTQITQYLDEEGFSNYGMIGCTQPRRVAAVSVAKRVAEEVGCKVGRDVGYTIRFEDVTGPDTRIKYMTDGMLQREALLDPEMSKYSVIMLDEAHERTVATDVLFALLKKAAIKRPELKVIVTSATLNSAKFSEYFLNCPIINIPGKTFPVEVLYSQTPQMDYIETALDCVIDIHINEGPGDILVFLTGQEEIDSCCEILYDRVKTLGDSIGELLILPVYSALPSEIQSKIFEPTPKNSRKVVFATNIAETSITIDGIYYVVDPGFAKINIYNARAGIEQLIVSPISQAQANQRKGRAGRTGPGKCYRLYTESAFYNEMLENTVPEIQRQNLSHTILMLKAMGINDLLEFDFMDPPPKNLMLNALTELYHLQSLDDEGKLTKLGKEMSLFPMDPTLSRSLLSSVDKQCSDEIVTIISMLSVQNVFYRPKDKQLEADSKKAKFHHPYGDHLTLLNVYTRWQQANYSEQYCKTNFLHFRHLKRARDVKSQISMIFKKMGLRLISCHSDPDLIRKTLVSGFFMNAAKRDSQVGYKTINGGTEVGIHPSSSLYGKEYEYVIYHSLVLTSREYMSQITSIEPQWLLEVAPHFYKASDAESQSRKRAKIIPLHNKFARDQNSWRLSSIRQSRERALGIKR</sequence>